<sequence length="400" mass="44236">MALTGPPPDPDQLRAAVIWLVETTEKAKYSVAASTAWLLYDLFITFEEELHTSDNVHRAYYSCPSRFVFEAVTCSILSISVQVSLMIRVYALWGRSRLVGICLVLGFIMGEVGNICMLCFGLRAVIPGLVPIPGLSYMLCTVTVYPGFYNLCWLPMLGFESFLFVMNTISCLRYGPIENTPTIERVLRDGTVYFAGIFVVLLLETVGAYFPASGLAEYLEPWLSAVFSFSGSHLLLSIRRLAAERRKRLELSGISTSILSTNKPTTSQTECAGIELHRLNSDHLNPAVQAREPSHHSSGTPGTAGGDAEVEIDIESGRVRHRSTETHSHSQDAPPAHTRELSLLYVPERSEGIDGDDGVSPADSDSLPPLELEPQFVGASVLDRLSRRWNLDWLADWEHQ</sequence>
<reference evidence="1" key="1">
    <citation type="submission" date="2022-07" db="EMBL/GenBank/DDBJ databases">
        <title>Genome Sequence of Phlebia brevispora.</title>
        <authorList>
            <person name="Buettner E."/>
        </authorList>
    </citation>
    <scope>NUCLEOTIDE SEQUENCE</scope>
    <source>
        <strain evidence="1">MPL23</strain>
    </source>
</reference>
<accession>A0ACC1T138</accession>
<gene>
    <name evidence="1" type="ORF">NM688_g5062</name>
</gene>
<comment type="caution">
    <text evidence="1">The sequence shown here is derived from an EMBL/GenBank/DDBJ whole genome shotgun (WGS) entry which is preliminary data.</text>
</comment>
<dbReference type="Proteomes" id="UP001148662">
    <property type="component" value="Unassembled WGS sequence"/>
</dbReference>
<dbReference type="EMBL" id="JANHOG010000900">
    <property type="protein sequence ID" value="KAJ3550512.1"/>
    <property type="molecule type" value="Genomic_DNA"/>
</dbReference>
<keyword evidence="2" id="KW-1185">Reference proteome</keyword>
<protein>
    <submittedName>
        <fullName evidence="1">Uncharacterized protein</fullName>
    </submittedName>
</protein>
<proteinExistence type="predicted"/>
<evidence type="ECO:0000313" key="2">
    <source>
        <dbReference type="Proteomes" id="UP001148662"/>
    </source>
</evidence>
<organism evidence="1 2">
    <name type="scientific">Phlebia brevispora</name>
    <dbReference type="NCBI Taxonomy" id="194682"/>
    <lineage>
        <taxon>Eukaryota</taxon>
        <taxon>Fungi</taxon>
        <taxon>Dikarya</taxon>
        <taxon>Basidiomycota</taxon>
        <taxon>Agaricomycotina</taxon>
        <taxon>Agaricomycetes</taxon>
        <taxon>Polyporales</taxon>
        <taxon>Meruliaceae</taxon>
        <taxon>Phlebia</taxon>
    </lineage>
</organism>
<evidence type="ECO:0000313" key="1">
    <source>
        <dbReference type="EMBL" id="KAJ3550512.1"/>
    </source>
</evidence>
<name>A0ACC1T138_9APHY</name>